<evidence type="ECO:0000256" key="3">
    <source>
        <dbReference type="ARBA" id="ARBA00022448"/>
    </source>
</evidence>
<dbReference type="AlphaFoldDB" id="A0A803WFJ4"/>
<protein>
    <recommendedName>
        <fullName evidence="7">FXYD domain-containing ion transport regulator</fullName>
    </recommendedName>
</protein>
<comment type="similarity">
    <text evidence="2 7">Belongs to the FXYD family.</text>
</comment>
<dbReference type="Proteomes" id="UP000016665">
    <property type="component" value="Unplaced"/>
</dbReference>
<accession>A0A803WFJ4</accession>
<keyword evidence="7" id="KW-1133">Transmembrane helix</keyword>
<evidence type="ECO:0000313" key="9">
    <source>
        <dbReference type="Proteomes" id="UP000016665"/>
    </source>
</evidence>
<dbReference type="GO" id="GO:0016020">
    <property type="term" value="C:membrane"/>
    <property type="evidence" value="ECO:0007669"/>
    <property type="project" value="UniProtKB-SubCell"/>
</dbReference>
<dbReference type="Ensembl" id="ENSFALT00000027121.1">
    <property type="protein sequence ID" value="ENSFALP00000033750.1"/>
    <property type="gene ID" value="ENSFALG00000024930.1"/>
</dbReference>
<dbReference type="GO" id="GO:0006811">
    <property type="term" value="P:monoatomic ion transport"/>
    <property type="evidence" value="ECO:0007669"/>
    <property type="project" value="UniProtKB-KW"/>
</dbReference>
<evidence type="ECO:0000256" key="7">
    <source>
        <dbReference type="RuleBase" id="RU364131"/>
    </source>
</evidence>
<sequence>MAVWTIFGVILGVFGPFLDYDSLRLGGLVVAAIFFVLGILLILSEKCPEISQIIPKAPPKISPKHPKNIP</sequence>
<evidence type="ECO:0000256" key="5">
    <source>
        <dbReference type="ARBA" id="ARBA00023065"/>
    </source>
</evidence>
<dbReference type="GO" id="GO:0099106">
    <property type="term" value="F:ion channel regulator activity"/>
    <property type="evidence" value="ECO:0007669"/>
    <property type="project" value="InterPro"/>
</dbReference>
<evidence type="ECO:0000256" key="1">
    <source>
        <dbReference type="ARBA" id="ARBA00004167"/>
    </source>
</evidence>
<dbReference type="GO" id="GO:0043269">
    <property type="term" value="P:regulation of monoatomic ion transport"/>
    <property type="evidence" value="ECO:0007669"/>
    <property type="project" value="InterPro"/>
</dbReference>
<keyword evidence="6 7" id="KW-0472">Membrane</keyword>
<keyword evidence="4 7" id="KW-0812">Transmembrane</keyword>
<reference evidence="8" key="2">
    <citation type="submission" date="2025-09" db="UniProtKB">
        <authorList>
            <consortium name="Ensembl"/>
        </authorList>
    </citation>
    <scope>IDENTIFICATION</scope>
</reference>
<evidence type="ECO:0000256" key="4">
    <source>
        <dbReference type="ARBA" id="ARBA00022692"/>
    </source>
</evidence>
<dbReference type="Pfam" id="PF02038">
    <property type="entry name" value="ATP1G1_PLM_MAT8"/>
    <property type="match status" value="1"/>
</dbReference>
<name>A0A803WFJ4_FICAL</name>
<feature type="transmembrane region" description="Helical" evidence="7">
    <location>
        <begin position="23"/>
        <end position="43"/>
    </location>
</feature>
<reference evidence="8" key="1">
    <citation type="submission" date="2025-08" db="UniProtKB">
        <authorList>
            <consortium name="Ensembl"/>
        </authorList>
    </citation>
    <scope>IDENTIFICATION</scope>
</reference>
<organism evidence="8 9">
    <name type="scientific">Ficedula albicollis</name>
    <name type="common">Collared flycatcher</name>
    <name type="synonym">Muscicapa albicollis</name>
    <dbReference type="NCBI Taxonomy" id="59894"/>
    <lineage>
        <taxon>Eukaryota</taxon>
        <taxon>Metazoa</taxon>
        <taxon>Chordata</taxon>
        <taxon>Craniata</taxon>
        <taxon>Vertebrata</taxon>
        <taxon>Euteleostomi</taxon>
        <taxon>Archelosauria</taxon>
        <taxon>Archosauria</taxon>
        <taxon>Dinosauria</taxon>
        <taxon>Saurischia</taxon>
        <taxon>Theropoda</taxon>
        <taxon>Coelurosauria</taxon>
        <taxon>Aves</taxon>
        <taxon>Neognathae</taxon>
        <taxon>Neoaves</taxon>
        <taxon>Telluraves</taxon>
        <taxon>Australaves</taxon>
        <taxon>Passeriformes</taxon>
        <taxon>Muscicapidae</taxon>
        <taxon>Ficedula</taxon>
    </lineage>
</organism>
<keyword evidence="9" id="KW-1185">Reference proteome</keyword>
<comment type="subcellular location">
    <subcellularLocation>
        <location evidence="1">Membrane</location>
        <topology evidence="1">Single-pass membrane protein</topology>
    </subcellularLocation>
</comment>
<dbReference type="Gene3D" id="1.20.5.780">
    <property type="entry name" value="Single helix bin"/>
    <property type="match status" value="1"/>
</dbReference>
<evidence type="ECO:0000256" key="2">
    <source>
        <dbReference type="ARBA" id="ARBA00005948"/>
    </source>
</evidence>
<evidence type="ECO:0000256" key="6">
    <source>
        <dbReference type="ARBA" id="ARBA00023136"/>
    </source>
</evidence>
<proteinExistence type="inferred from homology"/>
<keyword evidence="3 7" id="KW-0813">Transport</keyword>
<keyword evidence="5 7" id="KW-0406">Ion transport</keyword>
<dbReference type="InterPro" id="IPR000272">
    <property type="entry name" value="Ion-transport_regulator_FXYD"/>
</dbReference>
<dbReference type="GeneTree" id="ENSGT01040000244771"/>
<evidence type="ECO:0000313" key="8">
    <source>
        <dbReference type="Ensembl" id="ENSFALP00000033750.1"/>
    </source>
</evidence>